<proteinExistence type="predicted"/>
<dbReference type="InParanoid" id="A0A0Q3QL97"/>
<dbReference type="STRING" id="15368.A0A0Q3QL97"/>
<dbReference type="PANTHER" id="PTHR33184">
    <property type="entry name" value="PROTEIN TAPETUM DETERMINANT 1-LIKE-RELATED"/>
    <property type="match status" value="1"/>
</dbReference>
<evidence type="ECO:0000313" key="3">
    <source>
        <dbReference type="EMBL" id="KQK02226.2"/>
    </source>
</evidence>
<protein>
    <submittedName>
        <fullName evidence="3 4">Uncharacterized protein</fullName>
    </submittedName>
</protein>
<reference evidence="3" key="2">
    <citation type="submission" date="2017-06" db="EMBL/GenBank/DDBJ databases">
        <title>WGS assembly of Brachypodium distachyon.</title>
        <authorList>
            <consortium name="The International Brachypodium Initiative"/>
            <person name="Lucas S."/>
            <person name="Harmon-Smith M."/>
            <person name="Lail K."/>
            <person name="Tice H."/>
            <person name="Grimwood J."/>
            <person name="Bruce D."/>
            <person name="Barry K."/>
            <person name="Shu S."/>
            <person name="Lindquist E."/>
            <person name="Wang M."/>
            <person name="Pitluck S."/>
            <person name="Vogel J.P."/>
            <person name="Garvin D.F."/>
            <person name="Mockler T.C."/>
            <person name="Schmutz J."/>
            <person name="Rokhsar D."/>
            <person name="Bevan M.W."/>
        </authorList>
    </citation>
    <scope>NUCLEOTIDE SEQUENCE</scope>
    <source>
        <strain evidence="3">Bd21</strain>
    </source>
</reference>
<evidence type="ECO:0000256" key="1">
    <source>
        <dbReference type="ARBA" id="ARBA00022729"/>
    </source>
</evidence>
<evidence type="ECO:0000313" key="5">
    <source>
        <dbReference type="Proteomes" id="UP000008810"/>
    </source>
</evidence>
<accession>A0A0Q3QL97</accession>
<name>A0A0Q3QL97_BRADI</name>
<dbReference type="EnsemblPlants" id="KQK02226">
    <property type="protein sequence ID" value="KQK02226"/>
    <property type="gene ID" value="BRADI_2g00105v3"/>
</dbReference>
<gene>
    <name evidence="3" type="ORF">BRADI_2g00105v3</name>
</gene>
<sequence length="189" mass="20542">MLATPESGSSLATVPTGSVRRARRKSTASLPASANSTRFAFVSTRSFRVIGVGGVHASLNDRADLATRKKKLDYRFTLYVTSTNLTYVPVAWGIRSGTSAYTVTVSNQCSGSRHCTISGIHLMCGNFRSLMPVDPRTVSVVAPGDCLLANGQAIRRDGNVSFVYSSFVRNELYVKNATCVQNHRRLIDF</sequence>
<dbReference type="PANTHER" id="PTHR33184:SF62">
    <property type="match status" value="1"/>
</dbReference>
<evidence type="ECO:0000313" key="4">
    <source>
        <dbReference type="EnsemblPlants" id="KQK02226"/>
    </source>
</evidence>
<keyword evidence="5" id="KW-1185">Reference proteome</keyword>
<dbReference type="Proteomes" id="UP000008810">
    <property type="component" value="Chromosome 2"/>
</dbReference>
<evidence type="ECO:0000256" key="2">
    <source>
        <dbReference type="SAM" id="MobiDB-lite"/>
    </source>
</evidence>
<feature type="region of interest" description="Disordered" evidence="2">
    <location>
        <begin position="1"/>
        <end position="30"/>
    </location>
</feature>
<dbReference type="Gramene" id="KQK02226">
    <property type="protein sequence ID" value="KQK02226"/>
    <property type="gene ID" value="BRADI_2g00105v3"/>
</dbReference>
<dbReference type="EMBL" id="CM000881">
    <property type="protein sequence ID" value="KQK02226.2"/>
    <property type="molecule type" value="Genomic_DNA"/>
</dbReference>
<dbReference type="Pfam" id="PF24068">
    <property type="entry name" value="TPD1_C"/>
    <property type="match status" value="1"/>
</dbReference>
<reference evidence="3 4" key="1">
    <citation type="journal article" date="2010" name="Nature">
        <title>Genome sequencing and analysis of the model grass Brachypodium distachyon.</title>
        <authorList>
            <consortium name="International Brachypodium Initiative"/>
        </authorList>
    </citation>
    <scope>NUCLEOTIDE SEQUENCE [LARGE SCALE GENOMIC DNA]</scope>
    <source>
        <strain evidence="3 4">Bd21</strain>
    </source>
</reference>
<dbReference type="InterPro" id="IPR040361">
    <property type="entry name" value="TPD1"/>
</dbReference>
<reference evidence="4" key="3">
    <citation type="submission" date="2018-08" db="UniProtKB">
        <authorList>
            <consortium name="EnsemblPlants"/>
        </authorList>
    </citation>
    <scope>IDENTIFICATION</scope>
    <source>
        <strain evidence="4">cv. Bd21</strain>
    </source>
</reference>
<organism evidence="3">
    <name type="scientific">Brachypodium distachyon</name>
    <name type="common">Purple false brome</name>
    <name type="synonym">Trachynia distachya</name>
    <dbReference type="NCBI Taxonomy" id="15368"/>
    <lineage>
        <taxon>Eukaryota</taxon>
        <taxon>Viridiplantae</taxon>
        <taxon>Streptophyta</taxon>
        <taxon>Embryophyta</taxon>
        <taxon>Tracheophyta</taxon>
        <taxon>Spermatophyta</taxon>
        <taxon>Magnoliopsida</taxon>
        <taxon>Liliopsida</taxon>
        <taxon>Poales</taxon>
        <taxon>Poaceae</taxon>
        <taxon>BOP clade</taxon>
        <taxon>Pooideae</taxon>
        <taxon>Stipodae</taxon>
        <taxon>Brachypodieae</taxon>
        <taxon>Brachypodium</taxon>
    </lineage>
</organism>
<dbReference type="AlphaFoldDB" id="A0A0Q3QL97"/>
<dbReference type="GO" id="GO:0001709">
    <property type="term" value="P:cell fate determination"/>
    <property type="evidence" value="ECO:0000318"/>
    <property type="project" value="GO_Central"/>
</dbReference>
<keyword evidence="1" id="KW-0732">Signal</keyword>
<dbReference type="OrthoDB" id="603213at2759"/>
<feature type="compositionally biased region" description="Polar residues" evidence="2">
    <location>
        <begin position="1"/>
        <end position="16"/>
    </location>
</feature>